<keyword evidence="3" id="KW-1185">Reference proteome</keyword>
<feature type="compositionally biased region" description="Basic and acidic residues" evidence="1">
    <location>
        <begin position="8"/>
        <end position="41"/>
    </location>
</feature>
<reference evidence="2 3" key="1">
    <citation type="submission" date="2018-03" db="EMBL/GenBank/DDBJ databases">
        <title>Draft genome sequence of Rohu Carp (Labeo rohita).</title>
        <authorList>
            <person name="Das P."/>
            <person name="Kushwaha B."/>
            <person name="Joshi C.G."/>
            <person name="Kumar D."/>
            <person name="Nagpure N.S."/>
            <person name="Sahoo L."/>
            <person name="Das S.P."/>
            <person name="Bit A."/>
            <person name="Patnaik S."/>
            <person name="Meher P.K."/>
            <person name="Jayasankar P."/>
            <person name="Koringa P.G."/>
            <person name="Patel N.V."/>
            <person name="Hinsu A.T."/>
            <person name="Kumar R."/>
            <person name="Pandey M."/>
            <person name="Agarwal S."/>
            <person name="Srivastava S."/>
            <person name="Singh M."/>
            <person name="Iquebal M.A."/>
            <person name="Jaiswal S."/>
            <person name="Angadi U.B."/>
            <person name="Kumar N."/>
            <person name="Raza M."/>
            <person name="Shah T.M."/>
            <person name="Rai A."/>
            <person name="Jena J.K."/>
        </authorList>
    </citation>
    <scope>NUCLEOTIDE SEQUENCE [LARGE SCALE GENOMIC DNA]</scope>
    <source>
        <strain evidence="2">DASCIFA01</strain>
        <tissue evidence="2">Testis</tissue>
    </source>
</reference>
<evidence type="ECO:0000313" key="3">
    <source>
        <dbReference type="Proteomes" id="UP000290572"/>
    </source>
</evidence>
<comment type="caution">
    <text evidence="2">The sequence shown here is derived from an EMBL/GenBank/DDBJ whole genome shotgun (WGS) entry which is preliminary data.</text>
</comment>
<feature type="compositionally biased region" description="Polar residues" evidence="1">
    <location>
        <begin position="42"/>
        <end position="57"/>
    </location>
</feature>
<name>A0A498N3M2_LABRO</name>
<feature type="region of interest" description="Disordered" evidence="1">
    <location>
        <begin position="1"/>
        <end position="59"/>
    </location>
</feature>
<proteinExistence type="predicted"/>
<sequence>MLSSLGSPDREGRKAKEGAEEEEKRSEGERGDVGKEFEEHTLSNVSGASVEVTPTQTRTKESRNICNDIFAITCGYVSGLIPETWEYA</sequence>
<evidence type="ECO:0000313" key="2">
    <source>
        <dbReference type="EMBL" id="RXN27630.1"/>
    </source>
</evidence>
<dbReference type="AlphaFoldDB" id="A0A498N3M2"/>
<evidence type="ECO:0000256" key="1">
    <source>
        <dbReference type="SAM" id="MobiDB-lite"/>
    </source>
</evidence>
<protein>
    <submittedName>
        <fullName evidence="2">Uncharacterized protein</fullName>
    </submittedName>
</protein>
<dbReference type="Proteomes" id="UP000290572">
    <property type="component" value="Unassembled WGS sequence"/>
</dbReference>
<organism evidence="2 3">
    <name type="scientific">Labeo rohita</name>
    <name type="common">Indian major carp</name>
    <name type="synonym">Cyprinus rohita</name>
    <dbReference type="NCBI Taxonomy" id="84645"/>
    <lineage>
        <taxon>Eukaryota</taxon>
        <taxon>Metazoa</taxon>
        <taxon>Chordata</taxon>
        <taxon>Craniata</taxon>
        <taxon>Vertebrata</taxon>
        <taxon>Euteleostomi</taxon>
        <taxon>Actinopterygii</taxon>
        <taxon>Neopterygii</taxon>
        <taxon>Teleostei</taxon>
        <taxon>Ostariophysi</taxon>
        <taxon>Cypriniformes</taxon>
        <taxon>Cyprinidae</taxon>
        <taxon>Labeoninae</taxon>
        <taxon>Labeonini</taxon>
        <taxon>Labeo</taxon>
    </lineage>
</organism>
<dbReference type="EMBL" id="QBIY01011987">
    <property type="protein sequence ID" value="RXN27630.1"/>
    <property type="molecule type" value="Genomic_DNA"/>
</dbReference>
<accession>A0A498N3M2</accession>
<gene>
    <name evidence="2" type="ORF">ROHU_019915</name>
</gene>